<evidence type="ECO:0000256" key="2">
    <source>
        <dbReference type="ARBA" id="ARBA00005369"/>
    </source>
</evidence>
<evidence type="ECO:0000256" key="7">
    <source>
        <dbReference type="ARBA" id="ARBA00035815"/>
    </source>
</evidence>
<evidence type="ECO:0000256" key="5">
    <source>
        <dbReference type="ARBA" id="ARBA00022679"/>
    </source>
</evidence>
<dbReference type="CDD" id="cd02440">
    <property type="entry name" value="AdoMet_MTases"/>
    <property type="match status" value="1"/>
</dbReference>
<keyword evidence="6 8" id="KW-0949">S-adenosyl-L-methionine</keyword>
<accession>A0A9P0JDJ4</accession>
<sequence length="228" mass="24980">MAWRSHGRNNIELVQNLRANNVIKSDKVEKIMKAVDRGNYVSTSPYLDVPQSIGYGVTISAPHMHAYALELLKDQLLEGERALDIGSGSGYLTACMAIMLGENGKAVGIDHIPELVEKSLENVKKDNPELLNSQKVILEIGDGRLGLEKYAPYNAIHVGAAAEKIPQPLIDQLKPGGRLVLPVGPQNGNQVLEVIDKKLDGSISRKKLMDVIYVPLTDAKSQRRDSDH</sequence>
<gene>
    <name evidence="9" type="ORF">APHIGO_LOCUS11395</name>
</gene>
<dbReference type="Proteomes" id="UP001154329">
    <property type="component" value="Chromosome 4"/>
</dbReference>
<dbReference type="PANTHER" id="PTHR11579:SF0">
    <property type="entry name" value="PROTEIN-L-ISOASPARTATE(D-ASPARTATE) O-METHYLTRANSFERASE"/>
    <property type="match status" value="1"/>
</dbReference>
<dbReference type="PANTHER" id="PTHR11579">
    <property type="entry name" value="PROTEIN-L-ISOASPARTATE O-METHYLTRANSFERASE"/>
    <property type="match status" value="1"/>
</dbReference>
<keyword evidence="5 8" id="KW-0808">Transferase</keyword>
<evidence type="ECO:0000313" key="9">
    <source>
        <dbReference type="EMBL" id="CAH1737970.1"/>
    </source>
</evidence>
<dbReference type="Gene3D" id="3.40.50.150">
    <property type="entry name" value="Vaccinia Virus protein VP39"/>
    <property type="match status" value="1"/>
</dbReference>
<proteinExistence type="inferred from homology"/>
<dbReference type="GO" id="GO:0004719">
    <property type="term" value="F:protein-L-isoaspartate (D-aspartate) O-methyltransferase activity"/>
    <property type="evidence" value="ECO:0007669"/>
    <property type="project" value="UniProtKB-UniRule"/>
</dbReference>
<dbReference type="OrthoDB" id="73890at2759"/>
<dbReference type="InterPro" id="IPR000682">
    <property type="entry name" value="PCMT"/>
</dbReference>
<dbReference type="GO" id="GO:0005737">
    <property type="term" value="C:cytoplasm"/>
    <property type="evidence" value="ECO:0007669"/>
    <property type="project" value="UniProtKB-SubCell"/>
</dbReference>
<dbReference type="EMBL" id="OU899037">
    <property type="protein sequence ID" value="CAH1737970.1"/>
    <property type="molecule type" value="Genomic_DNA"/>
</dbReference>
<dbReference type="SUPFAM" id="SSF53335">
    <property type="entry name" value="S-adenosyl-L-methionine-dependent methyltransferases"/>
    <property type="match status" value="1"/>
</dbReference>
<dbReference type="GO" id="GO:0032259">
    <property type="term" value="P:methylation"/>
    <property type="evidence" value="ECO:0007669"/>
    <property type="project" value="UniProtKB-KW"/>
</dbReference>
<dbReference type="AlphaFoldDB" id="A0A9P0JDJ4"/>
<name>A0A9P0JDJ4_APHGO</name>
<evidence type="ECO:0000313" key="10">
    <source>
        <dbReference type="Proteomes" id="UP001154329"/>
    </source>
</evidence>
<comment type="subcellular location">
    <subcellularLocation>
        <location evidence="1">Cytoplasm</location>
    </subcellularLocation>
</comment>
<keyword evidence="3" id="KW-0963">Cytoplasm</keyword>
<evidence type="ECO:0000256" key="3">
    <source>
        <dbReference type="ARBA" id="ARBA00022490"/>
    </source>
</evidence>
<organism evidence="9 10">
    <name type="scientific">Aphis gossypii</name>
    <name type="common">Cotton aphid</name>
    <dbReference type="NCBI Taxonomy" id="80765"/>
    <lineage>
        <taxon>Eukaryota</taxon>
        <taxon>Metazoa</taxon>
        <taxon>Ecdysozoa</taxon>
        <taxon>Arthropoda</taxon>
        <taxon>Hexapoda</taxon>
        <taxon>Insecta</taxon>
        <taxon>Pterygota</taxon>
        <taxon>Neoptera</taxon>
        <taxon>Paraneoptera</taxon>
        <taxon>Hemiptera</taxon>
        <taxon>Sternorrhyncha</taxon>
        <taxon>Aphidomorpha</taxon>
        <taxon>Aphidoidea</taxon>
        <taxon>Aphididae</taxon>
        <taxon>Aphidini</taxon>
        <taxon>Aphis</taxon>
        <taxon>Aphis</taxon>
    </lineage>
</organism>
<evidence type="ECO:0000256" key="1">
    <source>
        <dbReference type="ARBA" id="ARBA00004496"/>
    </source>
</evidence>
<dbReference type="Pfam" id="PF01135">
    <property type="entry name" value="PCMT"/>
    <property type="match status" value="1"/>
</dbReference>
<keyword evidence="10" id="KW-1185">Reference proteome</keyword>
<dbReference type="InterPro" id="IPR029063">
    <property type="entry name" value="SAM-dependent_MTases_sf"/>
</dbReference>
<dbReference type="PROSITE" id="PS01279">
    <property type="entry name" value="PCMT"/>
    <property type="match status" value="1"/>
</dbReference>
<comment type="similarity">
    <text evidence="2 8">Belongs to the methyltransferase superfamily. L-isoaspartyl/D-aspartyl protein methyltransferase family.</text>
</comment>
<dbReference type="EC" id="2.1.1.77" evidence="8"/>
<evidence type="ECO:0000256" key="8">
    <source>
        <dbReference type="RuleBase" id="RU003802"/>
    </source>
</evidence>
<keyword evidence="4 8" id="KW-0489">Methyltransferase</keyword>
<evidence type="ECO:0000256" key="6">
    <source>
        <dbReference type="ARBA" id="ARBA00022691"/>
    </source>
</evidence>
<protein>
    <recommendedName>
        <fullName evidence="8">Protein-L-isoaspartate O-methyltransferase</fullName>
        <ecNumber evidence="8">2.1.1.77</ecNumber>
    </recommendedName>
</protein>
<dbReference type="NCBIfam" id="TIGR00080">
    <property type="entry name" value="pimt"/>
    <property type="match status" value="1"/>
</dbReference>
<dbReference type="FunFam" id="3.40.50.150:FF:000027">
    <property type="entry name" value="Protein-L-isoaspartate O-methyltransferase"/>
    <property type="match status" value="1"/>
</dbReference>
<reference evidence="9" key="2">
    <citation type="submission" date="2022-10" db="EMBL/GenBank/DDBJ databases">
        <authorList>
            <consortium name="ENA_rothamsted_submissions"/>
            <consortium name="culmorum"/>
            <person name="King R."/>
        </authorList>
    </citation>
    <scope>NUCLEOTIDE SEQUENCE</scope>
</reference>
<comment type="catalytic activity">
    <reaction evidence="7">
        <text>[protein]-L-isoaspartate + S-adenosyl-L-methionine = [protein]-L-isoaspartate alpha-methyl ester + S-adenosyl-L-homocysteine</text>
        <dbReference type="Rhea" id="RHEA:12705"/>
        <dbReference type="Rhea" id="RHEA-COMP:12143"/>
        <dbReference type="Rhea" id="RHEA-COMP:12144"/>
        <dbReference type="ChEBI" id="CHEBI:57856"/>
        <dbReference type="ChEBI" id="CHEBI:59789"/>
        <dbReference type="ChEBI" id="CHEBI:90596"/>
        <dbReference type="ChEBI" id="CHEBI:90598"/>
        <dbReference type="EC" id="2.1.1.77"/>
    </reaction>
    <physiologicalReaction direction="left-to-right" evidence="7">
        <dbReference type="Rhea" id="RHEA:12706"/>
    </physiologicalReaction>
</comment>
<reference evidence="9" key="1">
    <citation type="submission" date="2022-02" db="EMBL/GenBank/DDBJ databases">
        <authorList>
            <person name="King R."/>
        </authorList>
    </citation>
    <scope>NUCLEOTIDE SEQUENCE</scope>
</reference>
<evidence type="ECO:0000256" key="4">
    <source>
        <dbReference type="ARBA" id="ARBA00022603"/>
    </source>
</evidence>